<dbReference type="Proteomes" id="UP000823749">
    <property type="component" value="Chromosome 7"/>
</dbReference>
<evidence type="ECO:0000313" key="2">
    <source>
        <dbReference type="Proteomes" id="UP000823749"/>
    </source>
</evidence>
<dbReference type="EMBL" id="JACTNZ010000007">
    <property type="protein sequence ID" value="KAG5542195.1"/>
    <property type="molecule type" value="Genomic_DNA"/>
</dbReference>
<name>A0AAV6JS32_9ERIC</name>
<sequence length="122" mass="13644">MAAEAEPLEILFHLLLLAEDKLPPYVKELPCNSNPIPTPRARELSIEELRANRKKQLKKDTTSKIKSLVDESWKRENIFVSFLDPGVLALVKLFVDGSIAGVNDFGDGAIGPFVRQMRSIVK</sequence>
<organism evidence="1 2">
    <name type="scientific">Rhododendron griersonianum</name>
    <dbReference type="NCBI Taxonomy" id="479676"/>
    <lineage>
        <taxon>Eukaryota</taxon>
        <taxon>Viridiplantae</taxon>
        <taxon>Streptophyta</taxon>
        <taxon>Embryophyta</taxon>
        <taxon>Tracheophyta</taxon>
        <taxon>Spermatophyta</taxon>
        <taxon>Magnoliopsida</taxon>
        <taxon>eudicotyledons</taxon>
        <taxon>Gunneridae</taxon>
        <taxon>Pentapetalae</taxon>
        <taxon>asterids</taxon>
        <taxon>Ericales</taxon>
        <taxon>Ericaceae</taxon>
        <taxon>Ericoideae</taxon>
        <taxon>Rhodoreae</taxon>
        <taxon>Rhododendron</taxon>
    </lineage>
</organism>
<gene>
    <name evidence="1" type="ORF">RHGRI_021905</name>
</gene>
<comment type="caution">
    <text evidence="1">The sequence shown here is derived from an EMBL/GenBank/DDBJ whole genome shotgun (WGS) entry which is preliminary data.</text>
</comment>
<evidence type="ECO:0000313" key="1">
    <source>
        <dbReference type="EMBL" id="KAG5542195.1"/>
    </source>
</evidence>
<proteinExistence type="predicted"/>
<dbReference type="AlphaFoldDB" id="A0AAV6JS32"/>
<protein>
    <submittedName>
        <fullName evidence="1">Uncharacterized protein</fullName>
    </submittedName>
</protein>
<reference evidence="1" key="1">
    <citation type="submission" date="2020-08" db="EMBL/GenBank/DDBJ databases">
        <title>Plant Genome Project.</title>
        <authorList>
            <person name="Zhang R.-G."/>
        </authorList>
    </citation>
    <scope>NUCLEOTIDE SEQUENCE</scope>
    <source>
        <strain evidence="1">WSP0</strain>
        <tissue evidence="1">Leaf</tissue>
    </source>
</reference>
<keyword evidence="2" id="KW-1185">Reference proteome</keyword>
<accession>A0AAV6JS32</accession>